<evidence type="ECO:0000256" key="3">
    <source>
        <dbReference type="ARBA" id="ARBA00022989"/>
    </source>
</evidence>
<keyword evidence="4 5" id="KW-0472">Membrane</keyword>
<feature type="transmembrane region" description="Helical" evidence="5">
    <location>
        <begin position="100"/>
        <end position="121"/>
    </location>
</feature>
<evidence type="ECO:0000313" key="6">
    <source>
        <dbReference type="EMBL" id="APW37359.1"/>
    </source>
</evidence>
<evidence type="ECO:0000256" key="5">
    <source>
        <dbReference type="SAM" id="Phobius"/>
    </source>
</evidence>
<comment type="subcellular location">
    <subcellularLocation>
        <location evidence="1">Membrane</location>
        <topology evidence="1">Multi-pass membrane protein</topology>
    </subcellularLocation>
</comment>
<dbReference type="EMBL" id="CP019236">
    <property type="protein sequence ID" value="APW37359.1"/>
    <property type="molecule type" value="Genomic_DNA"/>
</dbReference>
<reference evidence="6 7" key="1">
    <citation type="submission" date="2017-01" db="EMBL/GenBank/DDBJ databases">
        <authorList>
            <person name="Mah S.A."/>
            <person name="Swanson W.J."/>
            <person name="Moy G.W."/>
            <person name="Vacquier V.D."/>
        </authorList>
    </citation>
    <scope>NUCLEOTIDE SEQUENCE [LARGE SCALE GENOMIC DNA]</scope>
    <source>
        <strain evidence="6 7">DCY110</strain>
    </source>
</reference>
<dbReference type="Proteomes" id="UP000186609">
    <property type="component" value="Chromosome"/>
</dbReference>
<evidence type="ECO:0000256" key="4">
    <source>
        <dbReference type="ARBA" id="ARBA00023136"/>
    </source>
</evidence>
<organism evidence="6 7">
    <name type="scientific">Rhodoferax koreensis</name>
    <dbReference type="NCBI Taxonomy" id="1842727"/>
    <lineage>
        <taxon>Bacteria</taxon>
        <taxon>Pseudomonadati</taxon>
        <taxon>Pseudomonadota</taxon>
        <taxon>Betaproteobacteria</taxon>
        <taxon>Burkholderiales</taxon>
        <taxon>Comamonadaceae</taxon>
        <taxon>Rhodoferax</taxon>
    </lineage>
</organism>
<evidence type="ECO:0000256" key="2">
    <source>
        <dbReference type="ARBA" id="ARBA00022692"/>
    </source>
</evidence>
<dbReference type="PANTHER" id="PTHR36926">
    <property type="entry name" value="COLICIN V PRODUCTION PROTEIN"/>
    <property type="match status" value="1"/>
</dbReference>
<accession>A0A1P8JUB2</accession>
<sequence length="160" mass="17191">MAALDWILLAVLCASTLLGAWRGLVFEVLSVLGWLAAFVLAQWFAPEVAARLPMGQASETMRFAAGFVLVFVVAAFAGGLVASLIKRLVQAVGLRPVDRVLGMVFGALRGVILLLVAAAVVRLMSLDGSAWWQESRVAALLAETLHTVRPMLPEEFAKFL</sequence>
<keyword evidence="7" id="KW-1185">Reference proteome</keyword>
<dbReference type="RefSeq" id="WP_076198802.1">
    <property type="nucleotide sequence ID" value="NZ_CP019236.1"/>
</dbReference>
<dbReference type="STRING" id="1842727.RD110_09275"/>
<evidence type="ECO:0000313" key="7">
    <source>
        <dbReference type="Proteomes" id="UP000186609"/>
    </source>
</evidence>
<keyword evidence="3 5" id="KW-1133">Transmembrane helix</keyword>
<dbReference type="Pfam" id="PF02674">
    <property type="entry name" value="Colicin_V"/>
    <property type="match status" value="1"/>
</dbReference>
<dbReference type="PANTHER" id="PTHR36926:SF1">
    <property type="entry name" value="COLICIN V PRODUCTION PROTEIN"/>
    <property type="match status" value="1"/>
</dbReference>
<gene>
    <name evidence="6" type="ORF">RD110_09275</name>
</gene>
<dbReference type="InterPro" id="IPR052719">
    <property type="entry name" value="CvpA-like"/>
</dbReference>
<evidence type="ECO:0000256" key="1">
    <source>
        <dbReference type="ARBA" id="ARBA00004141"/>
    </source>
</evidence>
<feature type="transmembrane region" description="Helical" evidence="5">
    <location>
        <begin position="64"/>
        <end position="85"/>
    </location>
</feature>
<dbReference type="GO" id="GO:0009403">
    <property type="term" value="P:toxin biosynthetic process"/>
    <property type="evidence" value="ECO:0007669"/>
    <property type="project" value="InterPro"/>
</dbReference>
<proteinExistence type="predicted"/>
<name>A0A1P8JUB2_9BURK</name>
<feature type="transmembrane region" description="Helical" evidence="5">
    <location>
        <begin position="32"/>
        <end position="52"/>
    </location>
</feature>
<dbReference type="OrthoDB" id="9810601at2"/>
<dbReference type="InterPro" id="IPR003825">
    <property type="entry name" value="Colicin-V_CvpA"/>
</dbReference>
<dbReference type="AlphaFoldDB" id="A0A1P8JUB2"/>
<dbReference type="KEGG" id="rhy:RD110_09275"/>
<keyword evidence="2 5" id="KW-0812">Transmembrane</keyword>
<dbReference type="GO" id="GO:0016020">
    <property type="term" value="C:membrane"/>
    <property type="evidence" value="ECO:0007669"/>
    <property type="project" value="UniProtKB-SubCell"/>
</dbReference>
<protein>
    <submittedName>
        <fullName evidence="6">Colicin V synthesis protein</fullName>
    </submittedName>
</protein>